<protein>
    <recommendedName>
        <fullName evidence="1">NADPH-dependent FMN reductase-like domain-containing protein</fullName>
    </recommendedName>
</protein>
<proteinExistence type="predicted"/>
<feature type="domain" description="NADPH-dependent FMN reductase-like" evidence="1">
    <location>
        <begin position="5"/>
        <end position="158"/>
    </location>
</feature>
<evidence type="ECO:0000313" key="2">
    <source>
        <dbReference type="EMBL" id="AEI82654.1"/>
    </source>
</evidence>
<dbReference type="Gene3D" id="3.40.50.360">
    <property type="match status" value="1"/>
</dbReference>
<dbReference type="Pfam" id="PF03358">
    <property type="entry name" value="FMN_red"/>
    <property type="match status" value="1"/>
</dbReference>
<evidence type="ECO:0000313" key="3">
    <source>
        <dbReference type="Proteomes" id="UP000006798"/>
    </source>
</evidence>
<dbReference type="SUPFAM" id="SSF52218">
    <property type="entry name" value="Flavoproteins"/>
    <property type="match status" value="1"/>
</dbReference>
<dbReference type="GO" id="GO:0005829">
    <property type="term" value="C:cytosol"/>
    <property type="evidence" value="ECO:0007669"/>
    <property type="project" value="TreeGrafter"/>
</dbReference>
<dbReference type="AlphaFoldDB" id="F8GVN4"/>
<evidence type="ECO:0000259" key="1">
    <source>
        <dbReference type="Pfam" id="PF03358"/>
    </source>
</evidence>
<dbReference type="InterPro" id="IPR005025">
    <property type="entry name" value="FMN_Rdtase-like_dom"/>
</dbReference>
<dbReference type="Proteomes" id="UP000006798">
    <property type="component" value="Plasmid pBB1"/>
</dbReference>
<gene>
    <name evidence="2" type="ordered locus">CNE_BB1p12550</name>
</gene>
<dbReference type="PANTHER" id="PTHR30543">
    <property type="entry name" value="CHROMATE REDUCTASE"/>
    <property type="match status" value="1"/>
</dbReference>
<reference evidence="2 3" key="1">
    <citation type="journal article" date="2011" name="J. Bacteriol.">
        <title>Complete genome sequence of the type strain Cupriavidus necator N-1.</title>
        <authorList>
            <person name="Poehlein A."/>
            <person name="Kusian B."/>
            <person name="Friedrich B."/>
            <person name="Daniel R."/>
            <person name="Bowien B."/>
        </authorList>
    </citation>
    <scope>NUCLEOTIDE SEQUENCE [LARGE SCALE GENOMIC DNA]</scope>
    <source>
        <strain evidence="3">ATCC 43291 / DSM 13513 / CCUG 52238 / LMG 8453 / N-1</strain>
        <plasmid evidence="2 3">pBB1</plasmid>
    </source>
</reference>
<dbReference type="KEGG" id="cnc:CNE_BB1p12550"/>
<geneLocation type="plasmid" evidence="2 3">
    <name>pBB1</name>
</geneLocation>
<dbReference type="EMBL" id="CP002879">
    <property type="protein sequence ID" value="AEI82654.1"/>
    <property type="molecule type" value="Genomic_DNA"/>
</dbReference>
<dbReference type="GO" id="GO:0016491">
    <property type="term" value="F:oxidoreductase activity"/>
    <property type="evidence" value="ECO:0007669"/>
    <property type="project" value="InterPro"/>
</dbReference>
<sequence length="199" mass="21127">MESTPKILAFSGSTRKASFNKRLISLAVAEADHLGADVTLVNLGDFPLPIYDGDIEEEQGVPKNATALRDIMIAHHGFIIASPEYNSAISPLLKNVLDWTSRPTKTQEGKLPFSGKSVSLMSASPGAFGGFRGLSSLSSILFSLGMHVLPDMVIVPSAPQAFSPEGKLTSERLQHSLANAVAKHVLFLSVCKSPTALVA</sequence>
<dbReference type="HOGENOM" id="CLU_055322_4_1_4"/>
<dbReference type="InterPro" id="IPR029039">
    <property type="entry name" value="Flavoprotein-like_sf"/>
</dbReference>
<dbReference type="GO" id="GO:0010181">
    <property type="term" value="F:FMN binding"/>
    <property type="evidence" value="ECO:0007669"/>
    <property type="project" value="TreeGrafter"/>
</dbReference>
<dbReference type="InterPro" id="IPR050712">
    <property type="entry name" value="NAD(P)H-dep_reductase"/>
</dbReference>
<organism evidence="2 3">
    <name type="scientific">Cupriavidus necator (strain ATCC 43291 / DSM 13513 / CCUG 52238 / LMG 8453 / N-1)</name>
    <name type="common">Ralstonia eutropha</name>
    <dbReference type="NCBI Taxonomy" id="1042878"/>
    <lineage>
        <taxon>Bacteria</taxon>
        <taxon>Pseudomonadati</taxon>
        <taxon>Pseudomonadota</taxon>
        <taxon>Betaproteobacteria</taxon>
        <taxon>Burkholderiales</taxon>
        <taxon>Burkholderiaceae</taxon>
        <taxon>Cupriavidus</taxon>
    </lineage>
</organism>
<keyword evidence="2" id="KW-0614">Plasmid</keyword>
<name>F8GVN4_CUPNN</name>
<accession>F8GVN4</accession>
<dbReference type="PANTHER" id="PTHR30543:SF21">
    <property type="entry name" value="NAD(P)H-DEPENDENT FMN REDUCTASE LOT6"/>
    <property type="match status" value="1"/>
</dbReference>